<accession>A0A433QYE6</accession>
<feature type="transmembrane region" description="Helical" evidence="5">
    <location>
        <begin position="321"/>
        <end position="340"/>
    </location>
</feature>
<gene>
    <name evidence="7" type="ORF">BC938DRAFT_478530</name>
</gene>
<evidence type="ECO:0000256" key="5">
    <source>
        <dbReference type="SAM" id="Phobius"/>
    </source>
</evidence>
<dbReference type="EMBL" id="RBNJ01000332">
    <property type="protein sequence ID" value="RUS34786.1"/>
    <property type="molecule type" value="Genomic_DNA"/>
</dbReference>
<evidence type="ECO:0000256" key="2">
    <source>
        <dbReference type="ARBA" id="ARBA00022692"/>
    </source>
</evidence>
<dbReference type="GO" id="GO:0005886">
    <property type="term" value="C:plasma membrane"/>
    <property type="evidence" value="ECO:0007669"/>
    <property type="project" value="TreeGrafter"/>
</dbReference>
<feature type="transmembrane region" description="Helical" evidence="5">
    <location>
        <begin position="191"/>
        <end position="212"/>
    </location>
</feature>
<dbReference type="Gene3D" id="1.20.1720.10">
    <property type="entry name" value="Multidrug resistance protein D"/>
    <property type="match status" value="1"/>
</dbReference>
<organism evidence="7 8">
    <name type="scientific">Jimgerdemannia flammicorona</name>
    <dbReference type="NCBI Taxonomy" id="994334"/>
    <lineage>
        <taxon>Eukaryota</taxon>
        <taxon>Fungi</taxon>
        <taxon>Fungi incertae sedis</taxon>
        <taxon>Mucoromycota</taxon>
        <taxon>Mucoromycotina</taxon>
        <taxon>Endogonomycetes</taxon>
        <taxon>Endogonales</taxon>
        <taxon>Endogonaceae</taxon>
        <taxon>Jimgerdemannia</taxon>
    </lineage>
</organism>
<dbReference type="SUPFAM" id="SSF103473">
    <property type="entry name" value="MFS general substrate transporter"/>
    <property type="match status" value="1"/>
</dbReference>
<feature type="transmembrane region" description="Helical" evidence="5">
    <location>
        <begin position="290"/>
        <end position="309"/>
    </location>
</feature>
<comment type="subcellular location">
    <subcellularLocation>
        <location evidence="1">Membrane</location>
        <topology evidence="1">Multi-pass membrane protein</topology>
    </subcellularLocation>
</comment>
<dbReference type="InterPro" id="IPR020846">
    <property type="entry name" value="MFS_dom"/>
</dbReference>
<comment type="caution">
    <text evidence="7">The sequence shown here is derived from an EMBL/GenBank/DDBJ whole genome shotgun (WGS) entry which is preliminary data.</text>
</comment>
<feature type="transmembrane region" description="Helical" evidence="5">
    <location>
        <begin position="401"/>
        <end position="418"/>
    </location>
</feature>
<dbReference type="InterPro" id="IPR011701">
    <property type="entry name" value="MFS"/>
</dbReference>
<keyword evidence="3 5" id="KW-1133">Transmembrane helix</keyword>
<evidence type="ECO:0000256" key="4">
    <source>
        <dbReference type="ARBA" id="ARBA00023136"/>
    </source>
</evidence>
<feature type="transmembrane region" description="Helical" evidence="5">
    <location>
        <begin position="560"/>
        <end position="579"/>
    </location>
</feature>
<evidence type="ECO:0000256" key="3">
    <source>
        <dbReference type="ARBA" id="ARBA00022989"/>
    </source>
</evidence>
<feature type="transmembrane region" description="Helical" evidence="5">
    <location>
        <begin position="361"/>
        <end position="381"/>
    </location>
</feature>
<evidence type="ECO:0000313" key="7">
    <source>
        <dbReference type="EMBL" id="RUS34786.1"/>
    </source>
</evidence>
<reference evidence="7 8" key="1">
    <citation type="journal article" date="2018" name="New Phytol.">
        <title>Phylogenomics of Endogonaceae and evolution of mycorrhizas within Mucoromycota.</title>
        <authorList>
            <person name="Chang Y."/>
            <person name="Desiro A."/>
            <person name="Na H."/>
            <person name="Sandor L."/>
            <person name="Lipzen A."/>
            <person name="Clum A."/>
            <person name="Barry K."/>
            <person name="Grigoriev I.V."/>
            <person name="Martin F.M."/>
            <person name="Stajich J.E."/>
            <person name="Smith M.E."/>
            <person name="Bonito G."/>
            <person name="Spatafora J.W."/>
        </authorList>
    </citation>
    <scope>NUCLEOTIDE SEQUENCE [LARGE SCALE GENOMIC DNA]</scope>
    <source>
        <strain evidence="7 8">AD002</strain>
    </source>
</reference>
<feature type="transmembrane region" description="Helical" evidence="5">
    <location>
        <begin position="224"/>
        <end position="242"/>
    </location>
</feature>
<keyword evidence="8" id="KW-1185">Reference proteome</keyword>
<dbReference type="PANTHER" id="PTHR23501">
    <property type="entry name" value="MAJOR FACILITATOR SUPERFAMILY"/>
    <property type="match status" value="1"/>
</dbReference>
<dbReference type="GO" id="GO:0022857">
    <property type="term" value="F:transmembrane transporter activity"/>
    <property type="evidence" value="ECO:0007669"/>
    <property type="project" value="InterPro"/>
</dbReference>
<feature type="transmembrane region" description="Helical" evidence="5">
    <location>
        <begin position="154"/>
        <end position="179"/>
    </location>
</feature>
<keyword evidence="2 5" id="KW-0812">Transmembrane</keyword>
<feature type="transmembrane region" description="Helical" evidence="5">
    <location>
        <begin position="457"/>
        <end position="476"/>
    </location>
</feature>
<keyword evidence="4 5" id="KW-0472">Membrane</keyword>
<evidence type="ECO:0000313" key="8">
    <source>
        <dbReference type="Proteomes" id="UP000274822"/>
    </source>
</evidence>
<proteinExistence type="predicted"/>
<dbReference type="AlphaFoldDB" id="A0A433QYE6"/>
<dbReference type="Pfam" id="PF07690">
    <property type="entry name" value="MFS_1"/>
    <property type="match status" value="1"/>
</dbReference>
<protein>
    <submittedName>
        <fullName evidence="7">Major facilitator superfamily domain-containing protein</fullName>
    </submittedName>
</protein>
<dbReference type="CDD" id="cd17502">
    <property type="entry name" value="MFS_Azr1_MDR_like"/>
    <property type="match status" value="1"/>
</dbReference>
<feature type="transmembrane region" description="Helical" evidence="5">
    <location>
        <begin position="254"/>
        <end position="274"/>
    </location>
</feature>
<dbReference type="InterPro" id="IPR036259">
    <property type="entry name" value="MFS_trans_sf"/>
</dbReference>
<sequence length="657" mass="71000">MPINTSKGSEETLRDSTEVAKPSFVTEKEGPVQVSLEKLQIATTAISAERTFLQGRELAFVFIGLALSLFLSALDSTIAIKSILSAIKVATALPKIASEFNGLDRSSWVVTSYILTYNHPRFPGLCQLTTSQSVSTAFQPLYSKFSDIFGRKPTLMIGIVIFLVGSALCGAATSMNMLFGFRALQGLGGAGMHIICHDYVAFRVFSLVMIVMSEIVPLEKRGKYSGIINAVFVLSSVFGPLLGGAIADHANWRWIFYINLPIGICAMATIWYYLRFPNPTGSLREKLRRVDFLGTFFIVTATTALLFALESSSSQYPWSSTPILSCLALGVFLCGCFILVEWKVAAEPLIPLRLFKNRTITAVYISNWMFGTAFFGIIINLPSFFQIVQGSSATASGLKLLPIQLSIAITSAFSGYLISRFGRYLYLYIIGTTLMTIGMVLISFFSETLSDGSQYGFMVITGVGLGLILSSSIIAVQSASEVRDLAVVTGTANFMRILGGAIGVAICSSALQSRLDTILPAILSPDLVGPAKQSATFIHNSLPASLQAAVIHAYVEGFQLMYHVLVAFTATSLIASLFVKHHPLKKARRNLAPDPTPVHQEILKDVEKQAPLEDENEVAGEPSLVLSKVPTSDAIGLGTMAMQTAVVGSPVVYDTKE</sequence>
<dbReference type="PROSITE" id="PS50850">
    <property type="entry name" value="MFS"/>
    <property type="match status" value="1"/>
</dbReference>
<dbReference type="Gene3D" id="1.20.1250.20">
    <property type="entry name" value="MFS general substrate transporter like domains"/>
    <property type="match status" value="1"/>
</dbReference>
<evidence type="ECO:0000259" key="6">
    <source>
        <dbReference type="PROSITE" id="PS50850"/>
    </source>
</evidence>
<feature type="domain" description="Major facilitator superfamily (MFS) profile" evidence="6">
    <location>
        <begin position="61"/>
        <end position="584"/>
    </location>
</feature>
<dbReference type="Proteomes" id="UP000274822">
    <property type="component" value="Unassembled WGS sequence"/>
</dbReference>
<feature type="transmembrane region" description="Helical" evidence="5">
    <location>
        <begin position="425"/>
        <end position="445"/>
    </location>
</feature>
<name>A0A433QYE6_9FUNG</name>
<feature type="transmembrane region" description="Helical" evidence="5">
    <location>
        <begin position="58"/>
        <end position="80"/>
    </location>
</feature>
<dbReference type="PANTHER" id="PTHR23501:SF43">
    <property type="entry name" value="MULTIDRUG TRANSPORTER, PUTATIVE (AFU_ORTHOLOGUE AFUA_6G03040)-RELATED"/>
    <property type="match status" value="1"/>
</dbReference>
<evidence type="ECO:0000256" key="1">
    <source>
        <dbReference type="ARBA" id="ARBA00004141"/>
    </source>
</evidence>